<reference evidence="1 2" key="1">
    <citation type="journal article" date="2014" name="Genome Announc.">
        <title>Draft Genome Sequence of the Haloacid-Degrading Burkholderia caribensis Strain MBA4.</title>
        <authorList>
            <person name="Pan Y."/>
            <person name="Kong K.F."/>
            <person name="Tsang J.S."/>
        </authorList>
    </citation>
    <scope>NUCLEOTIDE SEQUENCE [LARGE SCALE GENOMIC DNA]</scope>
    <source>
        <strain evidence="1 2">MBA4</strain>
    </source>
</reference>
<organism evidence="1 2">
    <name type="scientific">Paraburkholderia caribensis MBA4</name>
    <dbReference type="NCBI Taxonomy" id="1323664"/>
    <lineage>
        <taxon>Bacteria</taxon>
        <taxon>Pseudomonadati</taxon>
        <taxon>Pseudomonadota</taxon>
        <taxon>Betaproteobacteria</taxon>
        <taxon>Burkholderiales</taxon>
        <taxon>Burkholderiaceae</taxon>
        <taxon>Paraburkholderia</taxon>
    </lineage>
</organism>
<dbReference type="GeneID" id="69975269"/>
<gene>
    <name evidence="1" type="ORF">K788_0000280</name>
</gene>
<evidence type="ECO:0000313" key="2">
    <source>
        <dbReference type="Proteomes" id="UP000019146"/>
    </source>
</evidence>
<accession>A0A0P0RIV6</accession>
<dbReference type="Proteomes" id="UP000019146">
    <property type="component" value="Chromosome 2"/>
</dbReference>
<dbReference type="RefSeq" id="WP_035997673.1">
    <property type="nucleotide sequence ID" value="NZ_CP012747.1"/>
</dbReference>
<name>A0A0P0RIV6_9BURK</name>
<sequence>MTLRLRNQKLRTQKVINHFRGLPGEFSMLKGLLCASHSMEGHDEVRYRYFFDSSLIAARMEEINAAAREEAMKFLGERAQ</sequence>
<dbReference type="EMBL" id="CP012747">
    <property type="protein sequence ID" value="ALL68697.1"/>
    <property type="molecule type" value="Genomic_DNA"/>
</dbReference>
<dbReference type="AlphaFoldDB" id="A0A0P0RIV6"/>
<dbReference type="KEGG" id="bcai:K788_0000280"/>
<protein>
    <submittedName>
        <fullName evidence="1">Uncharacterized protein</fullName>
    </submittedName>
</protein>
<evidence type="ECO:0000313" key="1">
    <source>
        <dbReference type="EMBL" id="ALL68697.1"/>
    </source>
</evidence>
<proteinExistence type="predicted"/>